<organism evidence="2 3">
    <name type="scientific">Hymenobacter algoricola</name>
    <dbReference type="NCBI Taxonomy" id="486267"/>
    <lineage>
        <taxon>Bacteria</taxon>
        <taxon>Pseudomonadati</taxon>
        <taxon>Bacteroidota</taxon>
        <taxon>Cytophagia</taxon>
        <taxon>Cytophagales</taxon>
        <taxon>Hymenobacteraceae</taxon>
        <taxon>Hymenobacter</taxon>
    </lineage>
</organism>
<sequence length="173" mass="19315">MLFIGLPKRRRKDWRRWNTCGRTPSGFTTVTTLANSLDQDYKELIELLNAHEVRYLVVGGCAVAYHGSVRYSVDIDVWVEVAPENAARLVRVTRDSGFGSLYKEAYFLEPGGIIQLGVAPVLRLMHAARISAQRKKPRAYFQSENAGLPTGTTQQSEKEAARGLASSLCKRTK</sequence>
<evidence type="ECO:0008006" key="4">
    <source>
        <dbReference type="Google" id="ProtNLM"/>
    </source>
</evidence>
<comment type="caution">
    <text evidence="2">The sequence shown here is derived from an EMBL/GenBank/DDBJ whole genome shotgun (WGS) entry which is preliminary data.</text>
</comment>
<protein>
    <recommendedName>
        <fullName evidence="4">Nucleotidyltransferase family protein</fullName>
    </recommendedName>
</protein>
<evidence type="ECO:0000256" key="1">
    <source>
        <dbReference type="SAM" id="MobiDB-lite"/>
    </source>
</evidence>
<evidence type="ECO:0000313" key="3">
    <source>
        <dbReference type="Proteomes" id="UP001499909"/>
    </source>
</evidence>
<accession>A0ABP7NGU4</accession>
<gene>
    <name evidence="2" type="ORF">GCM10022406_30690</name>
</gene>
<feature type="compositionally biased region" description="Polar residues" evidence="1">
    <location>
        <begin position="144"/>
        <end position="155"/>
    </location>
</feature>
<dbReference type="EMBL" id="BAABDH010000100">
    <property type="protein sequence ID" value="GAA3946734.1"/>
    <property type="molecule type" value="Genomic_DNA"/>
</dbReference>
<dbReference type="Gene3D" id="3.30.460.40">
    <property type="match status" value="1"/>
</dbReference>
<feature type="region of interest" description="Disordered" evidence="1">
    <location>
        <begin position="144"/>
        <end position="173"/>
    </location>
</feature>
<evidence type="ECO:0000313" key="2">
    <source>
        <dbReference type="EMBL" id="GAA3946734.1"/>
    </source>
</evidence>
<reference evidence="3" key="1">
    <citation type="journal article" date="2019" name="Int. J. Syst. Evol. Microbiol.">
        <title>The Global Catalogue of Microorganisms (GCM) 10K type strain sequencing project: providing services to taxonomists for standard genome sequencing and annotation.</title>
        <authorList>
            <consortium name="The Broad Institute Genomics Platform"/>
            <consortium name="The Broad Institute Genome Sequencing Center for Infectious Disease"/>
            <person name="Wu L."/>
            <person name="Ma J."/>
        </authorList>
    </citation>
    <scope>NUCLEOTIDE SEQUENCE [LARGE SCALE GENOMIC DNA]</scope>
    <source>
        <strain evidence="3">JCM 17214</strain>
    </source>
</reference>
<dbReference type="SUPFAM" id="SSF81301">
    <property type="entry name" value="Nucleotidyltransferase"/>
    <property type="match status" value="1"/>
</dbReference>
<dbReference type="InterPro" id="IPR043519">
    <property type="entry name" value="NT_sf"/>
</dbReference>
<proteinExistence type="predicted"/>
<keyword evidence="3" id="KW-1185">Reference proteome</keyword>
<name>A0ABP7NGU4_9BACT</name>
<dbReference type="Proteomes" id="UP001499909">
    <property type="component" value="Unassembled WGS sequence"/>
</dbReference>